<evidence type="ECO:0000313" key="8">
    <source>
        <dbReference type="Proteomes" id="UP000270678"/>
    </source>
</evidence>
<reference evidence="8" key="1">
    <citation type="submission" date="2018-12" db="EMBL/GenBank/DDBJ databases">
        <title>Complete genome sequence of Paenibacillus sp. MBLB1234.</title>
        <authorList>
            <person name="Nam Y.-D."/>
            <person name="Kang J."/>
            <person name="Chung W.-H."/>
            <person name="Park Y.S."/>
        </authorList>
    </citation>
    <scope>NUCLEOTIDE SEQUENCE [LARGE SCALE GENOMIC DNA]</scope>
    <source>
        <strain evidence="8">MBLB1234</strain>
    </source>
</reference>
<dbReference type="Pfam" id="PF07291">
    <property type="entry name" value="MauE"/>
    <property type="match status" value="1"/>
</dbReference>
<name>A0A3Q9I7S3_9BACL</name>
<protein>
    <submittedName>
        <fullName evidence="7">DoxX family membrane protein</fullName>
    </submittedName>
</protein>
<keyword evidence="2 5" id="KW-0812">Transmembrane</keyword>
<sequence>MTLKGDQMEFILFINLLVGNIFLSTGLSKCFSLTAFEEAISQFTNFRNPKIIGLISRAFVVLEILCGGLLVCSFLYKVAAILVIVMLIMFSMLIVRHLNKKNESYLSLWRSARK</sequence>
<dbReference type="GO" id="GO:0016020">
    <property type="term" value="C:membrane"/>
    <property type="evidence" value="ECO:0007669"/>
    <property type="project" value="UniProtKB-SubCell"/>
</dbReference>
<evidence type="ECO:0000256" key="3">
    <source>
        <dbReference type="ARBA" id="ARBA00022989"/>
    </source>
</evidence>
<proteinExistence type="predicted"/>
<dbReference type="EMBL" id="CP034346">
    <property type="protein sequence ID" value="AZS14698.1"/>
    <property type="molecule type" value="Genomic_DNA"/>
</dbReference>
<comment type="subcellular location">
    <subcellularLocation>
        <location evidence="1">Membrane</location>
        <topology evidence="1">Multi-pass membrane protein</topology>
    </subcellularLocation>
</comment>
<dbReference type="AlphaFoldDB" id="A0A3Q9I7S3"/>
<keyword evidence="3 5" id="KW-1133">Transmembrane helix</keyword>
<dbReference type="InterPro" id="IPR009908">
    <property type="entry name" value="Methylamine_util_MauE"/>
</dbReference>
<evidence type="ECO:0000259" key="6">
    <source>
        <dbReference type="Pfam" id="PF07291"/>
    </source>
</evidence>
<feature type="transmembrane region" description="Helical" evidence="5">
    <location>
        <begin position="51"/>
        <end position="70"/>
    </location>
</feature>
<accession>A0A3Q9I7S3</accession>
<feature type="transmembrane region" description="Helical" evidence="5">
    <location>
        <begin position="12"/>
        <end position="31"/>
    </location>
</feature>
<evidence type="ECO:0000256" key="4">
    <source>
        <dbReference type="ARBA" id="ARBA00023136"/>
    </source>
</evidence>
<organism evidence="7 8">
    <name type="scientific">Paenibacillus lutimineralis</name>
    <dbReference type="NCBI Taxonomy" id="2707005"/>
    <lineage>
        <taxon>Bacteria</taxon>
        <taxon>Bacillati</taxon>
        <taxon>Bacillota</taxon>
        <taxon>Bacilli</taxon>
        <taxon>Bacillales</taxon>
        <taxon>Paenibacillaceae</taxon>
        <taxon>Paenibacillus</taxon>
    </lineage>
</organism>
<feature type="transmembrane region" description="Helical" evidence="5">
    <location>
        <begin position="76"/>
        <end position="95"/>
    </location>
</feature>
<feature type="domain" description="Methylamine utilisation protein MauE" evidence="6">
    <location>
        <begin position="10"/>
        <end position="102"/>
    </location>
</feature>
<evidence type="ECO:0000313" key="7">
    <source>
        <dbReference type="EMBL" id="AZS14698.1"/>
    </source>
</evidence>
<dbReference type="Proteomes" id="UP000270678">
    <property type="component" value="Chromosome"/>
</dbReference>
<dbReference type="GO" id="GO:0030416">
    <property type="term" value="P:methylamine metabolic process"/>
    <property type="evidence" value="ECO:0007669"/>
    <property type="project" value="InterPro"/>
</dbReference>
<evidence type="ECO:0000256" key="1">
    <source>
        <dbReference type="ARBA" id="ARBA00004141"/>
    </source>
</evidence>
<evidence type="ECO:0000256" key="5">
    <source>
        <dbReference type="SAM" id="Phobius"/>
    </source>
</evidence>
<keyword evidence="4 5" id="KW-0472">Membrane</keyword>
<gene>
    <name evidence="7" type="ORF">EI981_09670</name>
</gene>
<evidence type="ECO:0000256" key="2">
    <source>
        <dbReference type="ARBA" id="ARBA00022692"/>
    </source>
</evidence>
<dbReference type="KEGG" id="plut:EI981_09670"/>
<keyword evidence="8" id="KW-1185">Reference proteome</keyword>